<dbReference type="Proteomes" id="UP001162164">
    <property type="component" value="Unassembled WGS sequence"/>
</dbReference>
<organism evidence="1 2">
    <name type="scientific">Molorchus minor</name>
    <dbReference type="NCBI Taxonomy" id="1323400"/>
    <lineage>
        <taxon>Eukaryota</taxon>
        <taxon>Metazoa</taxon>
        <taxon>Ecdysozoa</taxon>
        <taxon>Arthropoda</taxon>
        <taxon>Hexapoda</taxon>
        <taxon>Insecta</taxon>
        <taxon>Pterygota</taxon>
        <taxon>Neoptera</taxon>
        <taxon>Endopterygota</taxon>
        <taxon>Coleoptera</taxon>
        <taxon>Polyphaga</taxon>
        <taxon>Cucujiformia</taxon>
        <taxon>Chrysomeloidea</taxon>
        <taxon>Cerambycidae</taxon>
        <taxon>Lamiinae</taxon>
        <taxon>Monochamini</taxon>
        <taxon>Molorchus</taxon>
    </lineage>
</organism>
<proteinExistence type="predicted"/>
<evidence type="ECO:0000313" key="2">
    <source>
        <dbReference type="Proteomes" id="UP001162164"/>
    </source>
</evidence>
<dbReference type="EMBL" id="JAPWTJ010001355">
    <property type="protein sequence ID" value="KAJ8972373.1"/>
    <property type="molecule type" value="Genomic_DNA"/>
</dbReference>
<gene>
    <name evidence="1" type="ORF">NQ317_018486</name>
</gene>
<name>A0ABQ9J362_9CUCU</name>
<sequence>MGGFHNPVVIEYLDNPILPYLHENDCFAWRDVIQDAMTVLSVFEILSASSEPGNTTREGVSKRILN</sequence>
<comment type="caution">
    <text evidence="1">The sequence shown here is derived from an EMBL/GenBank/DDBJ whole genome shotgun (WGS) entry which is preliminary data.</text>
</comment>
<protein>
    <submittedName>
        <fullName evidence="1">Uncharacterized protein</fullName>
    </submittedName>
</protein>
<keyword evidence="2" id="KW-1185">Reference proteome</keyword>
<evidence type="ECO:0000313" key="1">
    <source>
        <dbReference type="EMBL" id="KAJ8972373.1"/>
    </source>
</evidence>
<accession>A0ABQ9J362</accession>
<reference evidence="1" key="1">
    <citation type="journal article" date="2023" name="Insect Mol. Biol.">
        <title>Genome sequencing provides insights into the evolution of gene families encoding plant cell wall-degrading enzymes in longhorned beetles.</title>
        <authorList>
            <person name="Shin N.R."/>
            <person name="Okamura Y."/>
            <person name="Kirsch R."/>
            <person name="Pauchet Y."/>
        </authorList>
    </citation>
    <scope>NUCLEOTIDE SEQUENCE</scope>
    <source>
        <strain evidence="1">MMC_N1</strain>
    </source>
</reference>